<dbReference type="AlphaFoldDB" id="A0A838CXH5"/>
<reference evidence="2 3" key="1">
    <citation type="journal article" date="2004" name="Extremophiles">
        <title>Halobacillus locisalis sp. nov., a halophilic bacterium isolated from a marine solar saltern of the Yellow Sea in Korea.</title>
        <authorList>
            <person name="Yoon J.H."/>
            <person name="Kang K.H."/>
            <person name="Oh T.K."/>
            <person name="Park Y.H."/>
        </authorList>
    </citation>
    <scope>NUCLEOTIDE SEQUENCE [LARGE SCALE GENOMIC DNA]</scope>
    <source>
        <strain evidence="2 3">KCTC 3788</strain>
    </source>
</reference>
<organism evidence="2 3">
    <name type="scientific">Halobacillus locisalis</name>
    <dbReference type="NCBI Taxonomy" id="220753"/>
    <lineage>
        <taxon>Bacteria</taxon>
        <taxon>Bacillati</taxon>
        <taxon>Bacillota</taxon>
        <taxon>Bacilli</taxon>
        <taxon>Bacillales</taxon>
        <taxon>Bacillaceae</taxon>
        <taxon>Halobacillus</taxon>
    </lineage>
</organism>
<evidence type="ECO:0000256" key="1">
    <source>
        <dbReference type="SAM" id="Phobius"/>
    </source>
</evidence>
<feature type="transmembrane region" description="Helical" evidence="1">
    <location>
        <begin position="12"/>
        <end position="36"/>
    </location>
</feature>
<protein>
    <submittedName>
        <fullName evidence="2">Uncharacterized protein</fullName>
    </submittedName>
</protein>
<comment type="caution">
    <text evidence="2">The sequence shown here is derived from an EMBL/GenBank/DDBJ whole genome shotgun (WGS) entry which is preliminary data.</text>
</comment>
<gene>
    <name evidence="2" type="ORF">H0266_17230</name>
</gene>
<feature type="transmembrane region" description="Helical" evidence="1">
    <location>
        <begin position="79"/>
        <end position="96"/>
    </location>
</feature>
<dbReference type="EMBL" id="JACEFG010000004">
    <property type="protein sequence ID" value="MBA2176633.1"/>
    <property type="molecule type" value="Genomic_DNA"/>
</dbReference>
<keyword evidence="1" id="KW-1133">Transmembrane helix</keyword>
<dbReference type="Proteomes" id="UP000571017">
    <property type="component" value="Unassembled WGS sequence"/>
</dbReference>
<evidence type="ECO:0000313" key="3">
    <source>
        <dbReference type="Proteomes" id="UP000571017"/>
    </source>
</evidence>
<accession>A0A838CXH5</accession>
<keyword evidence="1" id="KW-0812">Transmembrane</keyword>
<proteinExistence type="predicted"/>
<evidence type="ECO:0000313" key="2">
    <source>
        <dbReference type="EMBL" id="MBA2176633.1"/>
    </source>
</evidence>
<dbReference type="RefSeq" id="WP_181473691.1">
    <property type="nucleotide sequence ID" value="NZ_JACEFG010000004.1"/>
</dbReference>
<keyword evidence="3" id="KW-1185">Reference proteome</keyword>
<keyword evidence="1" id="KW-0472">Membrane</keyword>
<sequence length="109" mass="12596">MKTFPFILFTTMLASWGLGIYFISIVNTPTIIIPLFDHFLWMNHYQGFLGLTLLFTITTIPLVLYAFQKRGQLRKKKSWYALFSASQLLWLATMAAQTKIIAYNLGICH</sequence>
<feature type="transmembrane region" description="Helical" evidence="1">
    <location>
        <begin position="48"/>
        <end position="67"/>
    </location>
</feature>
<name>A0A838CXH5_9BACI</name>